<dbReference type="RefSeq" id="WP_058633364.1">
    <property type="nucleotide sequence ID" value="NZ_LDPZ01000002.1"/>
</dbReference>
<reference evidence="2 3" key="1">
    <citation type="journal article" date="2016" name="Front. Microbiol.">
        <title>Genomic Resource of Rice Seed Associated Bacteria.</title>
        <authorList>
            <person name="Midha S."/>
            <person name="Bansal K."/>
            <person name="Sharma S."/>
            <person name="Kumar N."/>
            <person name="Patil P.P."/>
            <person name="Chaudhry V."/>
            <person name="Patil P.B."/>
        </authorList>
    </citation>
    <scope>NUCLEOTIDE SEQUENCE [LARGE SCALE GENOMIC DNA]</scope>
    <source>
        <strain evidence="2 3">NS226</strain>
    </source>
</reference>
<sequence length="94" mass="10539">MSRRTLRVLVGDAAEPVTIVGRDAWALEALLSAGMIGLTPVDRPAPRWSHYIFKLRRKGIRVETIEEANRGEFKGTHARYVLRSPVTILEDVKG</sequence>
<proteinExistence type="predicted"/>
<organism evidence="2 3">
    <name type="scientific">Aureimonas ureilytica</name>
    <dbReference type="NCBI Taxonomy" id="401562"/>
    <lineage>
        <taxon>Bacteria</taxon>
        <taxon>Pseudomonadati</taxon>
        <taxon>Pseudomonadota</taxon>
        <taxon>Alphaproteobacteria</taxon>
        <taxon>Hyphomicrobiales</taxon>
        <taxon>Aurantimonadaceae</taxon>
        <taxon>Aureimonas</taxon>
    </lineage>
</organism>
<protein>
    <recommendedName>
        <fullName evidence="1">Winged helix domain-containing protein</fullName>
    </recommendedName>
</protein>
<name>A0A175RD92_9HYPH</name>
<dbReference type="OrthoDB" id="7211172at2"/>
<dbReference type="Pfam" id="PF22324">
    <property type="entry name" value="HTH_91"/>
    <property type="match status" value="1"/>
</dbReference>
<feature type="domain" description="Winged helix" evidence="1">
    <location>
        <begin position="17"/>
        <end position="90"/>
    </location>
</feature>
<gene>
    <name evidence="2" type="ORF">NS226_00800</name>
</gene>
<evidence type="ECO:0000313" key="2">
    <source>
        <dbReference type="EMBL" id="KTQ98582.1"/>
    </source>
</evidence>
<dbReference type="PATRIC" id="fig|401562.3.peg.1395"/>
<dbReference type="EMBL" id="LDPZ01000002">
    <property type="protein sequence ID" value="KTQ98582.1"/>
    <property type="molecule type" value="Genomic_DNA"/>
</dbReference>
<dbReference type="InterPro" id="IPR054382">
    <property type="entry name" value="wHTH_alphaproteobact"/>
</dbReference>
<comment type="caution">
    <text evidence="2">The sequence shown here is derived from an EMBL/GenBank/DDBJ whole genome shotgun (WGS) entry which is preliminary data.</text>
</comment>
<evidence type="ECO:0000259" key="1">
    <source>
        <dbReference type="Pfam" id="PF22324"/>
    </source>
</evidence>
<dbReference type="Proteomes" id="UP000078272">
    <property type="component" value="Unassembled WGS sequence"/>
</dbReference>
<accession>A0A175RD92</accession>
<dbReference type="AlphaFoldDB" id="A0A175RD92"/>
<evidence type="ECO:0000313" key="3">
    <source>
        <dbReference type="Proteomes" id="UP000078272"/>
    </source>
</evidence>